<evidence type="ECO:0000256" key="1">
    <source>
        <dbReference type="SAM" id="SignalP"/>
    </source>
</evidence>
<dbReference type="Proteomes" id="UP000095281">
    <property type="component" value="Unplaced"/>
</dbReference>
<dbReference type="WBParaSite" id="MhA1_Contig34.frz3.gene12">
    <property type="protein sequence ID" value="MhA1_Contig34.frz3.gene12"/>
    <property type="gene ID" value="MhA1_Contig34.frz3.gene12"/>
</dbReference>
<protein>
    <submittedName>
        <fullName evidence="3">Lipoprotein</fullName>
    </submittedName>
</protein>
<organism evidence="2 3">
    <name type="scientific">Meloidogyne hapla</name>
    <name type="common">Root-knot nematode worm</name>
    <dbReference type="NCBI Taxonomy" id="6305"/>
    <lineage>
        <taxon>Eukaryota</taxon>
        <taxon>Metazoa</taxon>
        <taxon>Ecdysozoa</taxon>
        <taxon>Nematoda</taxon>
        <taxon>Chromadorea</taxon>
        <taxon>Rhabditida</taxon>
        <taxon>Tylenchina</taxon>
        <taxon>Tylenchomorpha</taxon>
        <taxon>Tylenchoidea</taxon>
        <taxon>Meloidogynidae</taxon>
        <taxon>Meloidogyninae</taxon>
        <taxon>Meloidogyne</taxon>
    </lineage>
</organism>
<name>A0A1I8BMC3_MELHA</name>
<keyword evidence="2" id="KW-1185">Reference proteome</keyword>
<sequence>MKALILINYIVLFILLGVIPAVWTACDPCTDNQSLMIYDKNILNSNQSISNDPASICNTCNQNTISQICYNPREISVVRINCTNSKLFCACASNQRACYTVTQSQPLYQADYLIYANAKYSFLALNTGASEITNGNKTYDFQSNLPSIPNDKKFLNAPFLSGNVTISHYHAPAATLLMIRQRTHHIIAQKSE</sequence>
<dbReference type="AlphaFoldDB" id="A0A1I8BMC3"/>
<dbReference type="PROSITE" id="PS51257">
    <property type="entry name" value="PROKAR_LIPOPROTEIN"/>
    <property type="match status" value="1"/>
</dbReference>
<reference evidence="3" key="1">
    <citation type="submission" date="2016-11" db="UniProtKB">
        <authorList>
            <consortium name="WormBaseParasite"/>
        </authorList>
    </citation>
    <scope>IDENTIFICATION</scope>
</reference>
<feature type="signal peptide" evidence="1">
    <location>
        <begin position="1"/>
        <end position="24"/>
    </location>
</feature>
<feature type="chain" id="PRO_5009315967" evidence="1">
    <location>
        <begin position="25"/>
        <end position="192"/>
    </location>
</feature>
<keyword evidence="1" id="KW-0732">Signal</keyword>
<evidence type="ECO:0000313" key="2">
    <source>
        <dbReference type="Proteomes" id="UP000095281"/>
    </source>
</evidence>
<proteinExistence type="predicted"/>
<evidence type="ECO:0000313" key="3">
    <source>
        <dbReference type="WBParaSite" id="MhA1_Contig34.frz3.gene12"/>
    </source>
</evidence>
<accession>A0A1I8BMC3</accession>